<keyword evidence="3" id="KW-0804">Transcription</keyword>
<dbReference type="PANTHER" id="PTHR30146:SF109">
    <property type="entry name" value="HTH-TYPE TRANSCRIPTIONAL REGULATOR GALS"/>
    <property type="match status" value="1"/>
</dbReference>
<evidence type="ECO:0000313" key="5">
    <source>
        <dbReference type="EMBL" id="HIZ72971.1"/>
    </source>
</evidence>
<reference evidence="5" key="1">
    <citation type="journal article" date="2021" name="PeerJ">
        <title>Extensive microbial diversity within the chicken gut microbiome revealed by metagenomics and culture.</title>
        <authorList>
            <person name="Gilroy R."/>
            <person name="Ravi A."/>
            <person name="Getino M."/>
            <person name="Pursley I."/>
            <person name="Horton D.L."/>
            <person name="Alikhan N.F."/>
            <person name="Baker D."/>
            <person name="Gharbi K."/>
            <person name="Hall N."/>
            <person name="Watson M."/>
            <person name="Adriaenssens E.M."/>
            <person name="Foster-Nyarko E."/>
            <person name="Jarju S."/>
            <person name="Secka A."/>
            <person name="Antonio M."/>
            <person name="Oren A."/>
            <person name="Chaudhuri R.R."/>
            <person name="La Ragione R."/>
            <person name="Hildebrand F."/>
            <person name="Pallen M.J."/>
        </authorList>
    </citation>
    <scope>NUCLEOTIDE SEQUENCE</scope>
    <source>
        <strain evidence="5">ChiW7-2402</strain>
    </source>
</reference>
<reference evidence="5" key="2">
    <citation type="submission" date="2021-04" db="EMBL/GenBank/DDBJ databases">
        <authorList>
            <person name="Gilroy R."/>
        </authorList>
    </citation>
    <scope>NUCLEOTIDE SEQUENCE</scope>
    <source>
        <strain evidence="5">ChiW7-2402</strain>
    </source>
</reference>
<dbReference type="SUPFAM" id="SSF53822">
    <property type="entry name" value="Periplasmic binding protein-like I"/>
    <property type="match status" value="1"/>
</dbReference>
<evidence type="ECO:0000256" key="3">
    <source>
        <dbReference type="ARBA" id="ARBA00023163"/>
    </source>
</evidence>
<keyword evidence="2 5" id="KW-0238">DNA-binding</keyword>
<dbReference type="GO" id="GO:0000976">
    <property type="term" value="F:transcription cis-regulatory region binding"/>
    <property type="evidence" value="ECO:0007669"/>
    <property type="project" value="TreeGrafter"/>
</dbReference>
<proteinExistence type="predicted"/>
<dbReference type="PROSITE" id="PS50932">
    <property type="entry name" value="HTH_LACI_2"/>
    <property type="match status" value="1"/>
</dbReference>
<keyword evidence="1" id="KW-0805">Transcription regulation</keyword>
<dbReference type="SMART" id="SM00354">
    <property type="entry name" value="HTH_LACI"/>
    <property type="match status" value="1"/>
</dbReference>
<evidence type="ECO:0000313" key="6">
    <source>
        <dbReference type="Proteomes" id="UP000824102"/>
    </source>
</evidence>
<evidence type="ECO:0000256" key="2">
    <source>
        <dbReference type="ARBA" id="ARBA00023125"/>
    </source>
</evidence>
<dbReference type="InterPro" id="IPR010982">
    <property type="entry name" value="Lambda_DNA-bd_dom_sf"/>
</dbReference>
<dbReference type="Gene3D" id="1.10.260.40">
    <property type="entry name" value="lambda repressor-like DNA-binding domains"/>
    <property type="match status" value="1"/>
</dbReference>
<evidence type="ECO:0000256" key="1">
    <source>
        <dbReference type="ARBA" id="ARBA00023015"/>
    </source>
</evidence>
<accession>A0A9D2G633</accession>
<dbReference type="GO" id="GO:0003700">
    <property type="term" value="F:DNA-binding transcription factor activity"/>
    <property type="evidence" value="ECO:0007669"/>
    <property type="project" value="TreeGrafter"/>
</dbReference>
<dbReference type="PANTHER" id="PTHR30146">
    <property type="entry name" value="LACI-RELATED TRANSCRIPTIONAL REPRESSOR"/>
    <property type="match status" value="1"/>
</dbReference>
<dbReference type="InterPro" id="IPR028082">
    <property type="entry name" value="Peripla_BP_I"/>
</dbReference>
<dbReference type="Proteomes" id="UP000824102">
    <property type="component" value="Unassembled WGS sequence"/>
</dbReference>
<evidence type="ECO:0000259" key="4">
    <source>
        <dbReference type="PROSITE" id="PS50932"/>
    </source>
</evidence>
<protein>
    <submittedName>
        <fullName evidence="5">LacI family DNA-binding transcriptional regulator</fullName>
    </submittedName>
</protein>
<dbReference type="Gene3D" id="3.40.50.2300">
    <property type="match status" value="2"/>
</dbReference>
<dbReference type="SUPFAM" id="SSF47413">
    <property type="entry name" value="lambda repressor-like DNA-binding domains"/>
    <property type="match status" value="1"/>
</dbReference>
<comment type="caution">
    <text evidence="5">The sequence shown here is derived from an EMBL/GenBank/DDBJ whole genome shotgun (WGS) entry which is preliminary data.</text>
</comment>
<organism evidence="5 6">
    <name type="scientific">Candidatus Gallimonas intestinavium</name>
    <dbReference type="NCBI Taxonomy" id="2838603"/>
    <lineage>
        <taxon>Bacteria</taxon>
        <taxon>Bacillati</taxon>
        <taxon>Bacillota</taxon>
        <taxon>Clostridia</taxon>
        <taxon>Candidatus Gallimonas</taxon>
    </lineage>
</organism>
<dbReference type="InterPro" id="IPR000843">
    <property type="entry name" value="HTH_LacI"/>
</dbReference>
<dbReference type="AlphaFoldDB" id="A0A9D2G633"/>
<gene>
    <name evidence="5" type="ORF">H9964_05280</name>
</gene>
<dbReference type="InterPro" id="IPR046335">
    <property type="entry name" value="LacI/GalR-like_sensor"/>
</dbReference>
<dbReference type="Pfam" id="PF00356">
    <property type="entry name" value="LacI"/>
    <property type="match status" value="1"/>
</dbReference>
<dbReference type="Pfam" id="PF13377">
    <property type="entry name" value="Peripla_BP_3"/>
    <property type="match status" value="1"/>
</dbReference>
<sequence length="336" mass="37245">MITAKELAAMLGLSEAAVSMALNGRAGVSERTRERIIKAAEEYGYDFSRIREKQFEHDHPEGNLLFLIYKKHGAVVADTPFFAELTQGIEAESRRNGYRLVVRYVYEEDSRAQVSLAAKEGFGGAIILGTEMDESDLPLLAALPFPFVLLDTYFEGAPYDSVLINNVQGAYLATSYLITKYRTQAGYLSSSYPINNFSERADGFYKAIRKSGLSPSRSIVHRLTPSAEGAYSDMLELLDRGEELARCYFADNDLIAAGAMRALTERGKRIPQDVAVVGFDDMPLCGYTTPTLTTVRVPKQEMGKAAAKRLLEKIKDRRLPPVKIEIGTSLIRRTSA</sequence>
<name>A0A9D2G633_9FIRM</name>
<dbReference type="CDD" id="cd01392">
    <property type="entry name" value="HTH_LacI"/>
    <property type="match status" value="1"/>
</dbReference>
<feature type="domain" description="HTH lacI-type" evidence="4">
    <location>
        <begin position="2"/>
        <end position="45"/>
    </location>
</feature>
<dbReference type="EMBL" id="DXBB01000073">
    <property type="protein sequence ID" value="HIZ72971.1"/>
    <property type="molecule type" value="Genomic_DNA"/>
</dbReference>